<proteinExistence type="predicted"/>
<evidence type="ECO:0000313" key="3">
    <source>
        <dbReference type="Proteomes" id="UP001307889"/>
    </source>
</evidence>
<sequence length="113" mass="11820">MPQRPLADSAPRRTISTRSCPVRDTSPLSAQTELPAVREEAVQERSQGDELPQSSARPTPSSAASPALPDTLPAGVTARIVALEGALGLLQESRGGGRPEAPDLSILEPNFVV</sequence>
<dbReference type="EMBL" id="AP028910">
    <property type="protein sequence ID" value="BES89774.1"/>
    <property type="molecule type" value="Genomic_DNA"/>
</dbReference>
<feature type="region of interest" description="Disordered" evidence="1">
    <location>
        <begin position="92"/>
        <end position="113"/>
    </location>
</feature>
<accession>A0ABN7AF21</accession>
<evidence type="ECO:0000256" key="1">
    <source>
        <dbReference type="SAM" id="MobiDB-lite"/>
    </source>
</evidence>
<gene>
    <name evidence="2" type="ORF">NTJ_02581</name>
</gene>
<evidence type="ECO:0000313" key="2">
    <source>
        <dbReference type="EMBL" id="BES89774.1"/>
    </source>
</evidence>
<organism evidence="2 3">
    <name type="scientific">Nesidiocoris tenuis</name>
    <dbReference type="NCBI Taxonomy" id="355587"/>
    <lineage>
        <taxon>Eukaryota</taxon>
        <taxon>Metazoa</taxon>
        <taxon>Ecdysozoa</taxon>
        <taxon>Arthropoda</taxon>
        <taxon>Hexapoda</taxon>
        <taxon>Insecta</taxon>
        <taxon>Pterygota</taxon>
        <taxon>Neoptera</taxon>
        <taxon>Paraneoptera</taxon>
        <taxon>Hemiptera</taxon>
        <taxon>Heteroptera</taxon>
        <taxon>Panheteroptera</taxon>
        <taxon>Cimicomorpha</taxon>
        <taxon>Miridae</taxon>
        <taxon>Dicyphina</taxon>
        <taxon>Nesidiocoris</taxon>
    </lineage>
</organism>
<name>A0ABN7AF21_9HEMI</name>
<feature type="region of interest" description="Disordered" evidence="1">
    <location>
        <begin position="1"/>
        <end position="71"/>
    </location>
</feature>
<keyword evidence="3" id="KW-1185">Reference proteome</keyword>
<feature type="compositionally biased region" description="Basic and acidic residues" evidence="1">
    <location>
        <begin position="36"/>
        <end position="48"/>
    </location>
</feature>
<reference evidence="2 3" key="1">
    <citation type="submission" date="2023-09" db="EMBL/GenBank/DDBJ databases">
        <title>Nesidiocoris tenuis whole genome shotgun sequence.</title>
        <authorList>
            <person name="Shibata T."/>
            <person name="Shimoda M."/>
            <person name="Kobayashi T."/>
            <person name="Uehara T."/>
        </authorList>
    </citation>
    <scope>NUCLEOTIDE SEQUENCE [LARGE SCALE GENOMIC DNA]</scope>
    <source>
        <strain evidence="2 3">Japan</strain>
    </source>
</reference>
<dbReference type="Proteomes" id="UP001307889">
    <property type="component" value="Chromosome 2"/>
</dbReference>
<protein>
    <submittedName>
        <fullName evidence="2">Uncharacterized protein</fullName>
    </submittedName>
</protein>
<feature type="compositionally biased region" description="Low complexity" evidence="1">
    <location>
        <begin position="54"/>
        <end position="71"/>
    </location>
</feature>